<dbReference type="RefSeq" id="WP_007310842.1">
    <property type="nucleotide sequence ID" value="NZ_AESD01000388.1"/>
</dbReference>
<comment type="caution">
    <text evidence="3">The sequence shown here is derived from an EMBL/GenBank/DDBJ whole genome shotgun (WGS) entry which is preliminary data.</text>
</comment>
<keyword evidence="1" id="KW-0597">Phosphoprotein</keyword>
<feature type="domain" description="Response regulatory" evidence="2">
    <location>
        <begin position="4"/>
        <end position="125"/>
    </location>
</feature>
<sequence>MVQKILIVDDELDKKRKLYNLLYEASLSKNWYKLIFSTTGEEALEIIKKDKKQEISLIILDLRLDKGEINGVDFANTLAASHIDKKIIVWTAYKEWSNSFSDLAKNNIIKVIQRTDYSLLYLKDLCDAFIMGQQLEAPGKQGASANSKMLGYHSIRRMVKSLPERQRYNLFVEILPIFKPETLLKIKNDLPQSIDDILDDSMQRSLLKQWIEEQQNVYGLLKEVPPIRELNDVRLEIREKPMDGKIYIDYFIRWSLDGKHHSKYIKKSLVEKLPAELRNPSQFPNSPDSLAVIFKKTGRSRKKNNDS</sequence>
<dbReference type="InterPro" id="IPR011006">
    <property type="entry name" value="CheY-like_superfamily"/>
</dbReference>
<dbReference type="GeneID" id="88766316"/>
<dbReference type="AlphaFoldDB" id="G5J596"/>
<dbReference type="SUPFAM" id="SSF52172">
    <property type="entry name" value="CheY-like"/>
    <property type="match status" value="1"/>
</dbReference>
<organism evidence="3 4">
    <name type="scientific">Crocosphaera watsonii WH 0003</name>
    <dbReference type="NCBI Taxonomy" id="423471"/>
    <lineage>
        <taxon>Bacteria</taxon>
        <taxon>Bacillati</taxon>
        <taxon>Cyanobacteriota</taxon>
        <taxon>Cyanophyceae</taxon>
        <taxon>Oscillatoriophycideae</taxon>
        <taxon>Chroococcales</taxon>
        <taxon>Aphanothecaceae</taxon>
        <taxon>Crocosphaera</taxon>
    </lineage>
</organism>
<dbReference type="Gene3D" id="3.40.50.2300">
    <property type="match status" value="1"/>
</dbReference>
<evidence type="ECO:0000256" key="1">
    <source>
        <dbReference type="PROSITE-ProRule" id="PRU00169"/>
    </source>
</evidence>
<proteinExistence type="predicted"/>
<dbReference type="PROSITE" id="PS50110">
    <property type="entry name" value="RESPONSE_REGULATORY"/>
    <property type="match status" value="1"/>
</dbReference>
<name>G5J596_CROWT</name>
<protein>
    <recommendedName>
        <fullName evidence="2">Response regulatory domain-containing protein</fullName>
    </recommendedName>
</protein>
<accession>G5J596</accession>
<feature type="modified residue" description="4-aspartylphosphate" evidence="1">
    <location>
        <position position="61"/>
    </location>
</feature>
<evidence type="ECO:0000313" key="3">
    <source>
        <dbReference type="EMBL" id="EHJ12645.1"/>
    </source>
</evidence>
<gene>
    <name evidence="3" type="ORF">CWATWH0003_2661</name>
</gene>
<dbReference type="PATRIC" id="fig|423471.3.peg.2506"/>
<dbReference type="GO" id="GO:0000160">
    <property type="term" value="P:phosphorelay signal transduction system"/>
    <property type="evidence" value="ECO:0007669"/>
    <property type="project" value="InterPro"/>
</dbReference>
<evidence type="ECO:0000313" key="4">
    <source>
        <dbReference type="Proteomes" id="UP000003477"/>
    </source>
</evidence>
<evidence type="ECO:0000259" key="2">
    <source>
        <dbReference type="PROSITE" id="PS50110"/>
    </source>
</evidence>
<dbReference type="InterPro" id="IPR001789">
    <property type="entry name" value="Sig_transdc_resp-reg_receiver"/>
</dbReference>
<dbReference type="Pfam" id="PF00072">
    <property type="entry name" value="Response_reg"/>
    <property type="match status" value="1"/>
</dbReference>
<dbReference type="EMBL" id="AESD01000388">
    <property type="protein sequence ID" value="EHJ12645.1"/>
    <property type="molecule type" value="Genomic_DNA"/>
</dbReference>
<dbReference type="Proteomes" id="UP000003477">
    <property type="component" value="Unassembled WGS sequence"/>
</dbReference>
<reference evidence="3 4" key="1">
    <citation type="journal article" date="2011" name="Front. Microbiol.">
        <title>Two Strains of Crocosphaera watsonii with Highly Conserved Genomes are Distinguished by Strain-Specific Features.</title>
        <authorList>
            <person name="Bench S.R."/>
            <person name="Ilikchyan I.N."/>
            <person name="Tripp H.J."/>
            <person name="Zehr J.P."/>
        </authorList>
    </citation>
    <scope>NUCLEOTIDE SEQUENCE [LARGE SCALE GENOMIC DNA]</scope>
    <source>
        <strain evidence="3 4">WH 0003</strain>
    </source>
</reference>